<accession>A0A0C7MPE7</accession>
<dbReference type="InterPro" id="IPR006614">
    <property type="entry name" value="Peroxin/Ferlin"/>
</dbReference>
<dbReference type="HOGENOM" id="CLU_016397_0_0_1"/>
<evidence type="ECO:0000313" key="10">
    <source>
        <dbReference type="EMBL" id="CEP61769.1"/>
    </source>
</evidence>
<feature type="transmembrane region" description="Helical" evidence="7">
    <location>
        <begin position="118"/>
        <end position="138"/>
    </location>
</feature>
<sequence length="537" mass="60844">MSEGGKERETRAQFVKEPEARLGGETNKVLRSAMKHHAGRSRSETEQAGGEEAVESSPLLTSTPPTVSKALVRLYPYLIIADKVLSITTWTNDDIWPSVLVVTSYITVVLYFQNMLRFFGHLVLVGTLWCYSLLDSFVEDSIKEKPTLDDIVQVITRVNAKADLLLSPIAVLTGNDIKRLLFTTIFLSPLYVIITLFIFPPRRLLLFAGVYFLTYHSSWSIVSRKLLWRFKIVRLLVFYVTGLDLSGANKSQGIFAAVQNKVKKLSSHRSNTDEGKPIRFTYVLYENQRRWLGIGWTSNMLSYERAPWTDEFINEAPSPEQFKLPEENMGMSWRWVDRTWRLDMTNDGAIQPPSSRPRTTAQPNSDDGYIYYDNTWKKPSTEDSFSKYTRRRRWIRTAELIGGDKYEVNGPTTVISSAPDVAAQPVEATGKVGVKAEGIEASSTILENVKELESYKRKVSFNDQEDVHIIPSPKETGFRRSSQALMDDNDDDISSQQDQGKKQPLTVVDRRKLSTDEAPVQKAANEVTATLETKKDA</sequence>
<keyword evidence="5" id="KW-0576">Peroxisome</keyword>
<feature type="transmembrane region" description="Helical" evidence="7">
    <location>
        <begin position="205"/>
        <end position="222"/>
    </location>
</feature>
<evidence type="ECO:0000256" key="7">
    <source>
        <dbReference type="SAM" id="Phobius"/>
    </source>
</evidence>
<feature type="region of interest" description="Disordered" evidence="6">
    <location>
        <begin position="466"/>
        <end position="537"/>
    </location>
</feature>
<gene>
    <name evidence="10" type="ORF">LALA0_S04e00232g</name>
</gene>
<dbReference type="SMART" id="SM00693">
    <property type="entry name" value="DysFN"/>
    <property type="match status" value="1"/>
</dbReference>
<dbReference type="GO" id="GO:0005778">
    <property type="term" value="C:peroxisomal membrane"/>
    <property type="evidence" value="ECO:0007669"/>
    <property type="project" value="UniProtKB-SubCell"/>
</dbReference>
<dbReference type="InterPro" id="IPR052646">
    <property type="entry name" value="Peroxisomal_PEX28-32"/>
</dbReference>
<name>A0A0C7MPE7_9SACH</name>
<dbReference type="RefSeq" id="XP_022628001.1">
    <property type="nucleotide sequence ID" value="XM_022772547.1"/>
</dbReference>
<dbReference type="GO" id="GO:0007031">
    <property type="term" value="P:peroxisome organization"/>
    <property type="evidence" value="ECO:0007669"/>
    <property type="project" value="EnsemblFungi"/>
</dbReference>
<keyword evidence="2 7" id="KW-0812">Transmembrane</keyword>
<protein>
    <submittedName>
        <fullName evidence="10">LALA0S04e00232g1_1</fullName>
    </submittedName>
</protein>
<feature type="compositionally biased region" description="Polar residues" evidence="6">
    <location>
        <begin position="352"/>
        <end position="365"/>
    </location>
</feature>
<dbReference type="SMART" id="SM00694">
    <property type="entry name" value="DysFC"/>
    <property type="match status" value="1"/>
</dbReference>
<keyword evidence="11" id="KW-1185">Reference proteome</keyword>
<feature type="region of interest" description="Disordered" evidence="6">
    <location>
        <begin position="346"/>
        <end position="365"/>
    </location>
</feature>
<proteinExistence type="predicted"/>
<dbReference type="GeneID" id="34685209"/>
<evidence type="ECO:0000256" key="4">
    <source>
        <dbReference type="ARBA" id="ARBA00023136"/>
    </source>
</evidence>
<comment type="subcellular location">
    <subcellularLocation>
        <location evidence="1">Peroxisome membrane</location>
        <topology evidence="1">Multi-pass membrane protein</topology>
    </subcellularLocation>
</comment>
<evidence type="ECO:0000256" key="5">
    <source>
        <dbReference type="ARBA" id="ARBA00023140"/>
    </source>
</evidence>
<evidence type="ECO:0000259" key="8">
    <source>
        <dbReference type="SMART" id="SM00693"/>
    </source>
</evidence>
<dbReference type="OrthoDB" id="5586090at2759"/>
<evidence type="ECO:0000256" key="1">
    <source>
        <dbReference type="ARBA" id="ARBA00004585"/>
    </source>
</evidence>
<dbReference type="PANTHER" id="PTHR31679:SF2">
    <property type="entry name" value="PEROXISOMAL MEMBRANE PROTEIN PEX30-RELATED"/>
    <property type="match status" value="1"/>
</dbReference>
<dbReference type="EMBL" id="LN736363">
    <property type="protein sequence ID" value="CEP61769.1"/>
    <property type="molecule type" value="Genomic_DNA"/>
</dbReference>
<evidence type="ECO:0000256" key="6">
    <source>
        <dbReference type="SAM" id="MobiDB-lite"/>
    </source>
</evidence>
<keyword evidence="4 7" id="KW-0472">Membrane</keyword>
<dbReference type="GO" id="GO:1900063">
    <property type="term" value="P:regulation of peroxisome organization"/>
    <property type="evidence" value="ECO:0007669"/>
    <property type="project" value="EnsemblFungi"/>
</dbReference>
<evidence type="ECO:0000313" key="11">
    <source>
        <dbReference type="Proteomes" id="UP000054304"/>
    </source>
</evidence>
<evidence type="ECO:0000259" key="9">
    <source>
        <dbReference type="SMART" id="SM00694"/>
    </source>
</evidence>
<keyword evidence="3 7" id="KW-1133">Transmembrane helix</keyword>
<organism evidence="10 11">
    <name type="scientific">Lachancea lanzarotensis</name>
    <dbReference type="NCBI Taxonomy" id="1245769"/>
    <lineage>
        <taxon>Eukaryota</taxon>
        <taxon>Fungi</taxon>
        <taxon>Dikarya</taxon>
        <taxon>Ascomycota</taxon>
        <taxon>Saccharomycotina</taxon>
        <taxon>Saccharomycetes</taxon>
        <taxon>Saccharomycetales</taxon>
        <taxon>Saccharomycetaceae</taxon>
        <taxon>Lachancea</taxon>
    </lineage>
</organism>
<reference evidence="10 11" key="1">
    <citation type="submission" date="2014-12" db="EMBL/GenBank/DDBJ databases">
        <authorList>
            <person name="Neuveglise Cecile"/>
        </authorList>
    </citation>
    <scope>NUCLEOTIDE SEQUENCE [LARGE SCALE GENOMIC DNA]</scope>
    <source>
        <strain evidence="10 11">CBS 12615</strain>
    </source>
</reference>
<dbReference type="STRING" id="1245769.A0A0C7MPE7"/>
<feature type="compositionally biased region" description="Basic and acidic residues" evidence="6">
    <location>
        <begin position="1"/>
        <end position="22"/>
    </location>
</feature>
<dbReference type="Pfam" id="PF06398">
    <property type="entry name" value="Pex24p"/>
    <property type="match status" value="1"/>
</dbReference>
<evidence type="ECO:0000256" key="2">
    <source>
        <dbReference type="ARBA" id="ARBA00022692"/>
    </source>
</evidence>
<dbReference type="InterPro" id="IPR010482">
    <property type="entry name" value="TECPR1-like_DysF"/>
</dbReference>
<dbReference type="Proteomes" id="UP000054304">
    <property type="component" value="Unassembled WGS sequence"/>
</dbReference>
<dbReference type="AlphaFoldDB" id="A0A0C7MPE7"/>
<evidence type="ECO:0000256" key="3">
    <source>
        <dbReference type="ARBA" id="ARBA00022989"/>
    </source>
</evidence>
<feature type="domain" description="Peroxin/Ferlin" evidence="9">
    <location>
        <begin position="368"/>
        <end position="401"/>
    </location>
</feature>
<dbReference type="PANTHER" id="PTHR31679">
    <property type="entry name" value="PEROXISOMAL MEMBRANE PROTEIN PEX30-RELATED"/>
    <property type="match status" value="1"/>
</dbReference>
<feature type="domain" description="Peroxin/Ferlin" evidence="8">
    <location>
        <begin position="277"/>
        <end position="343"/>
    </location>
</feature>
<feature type="transmembrane region" description="Helical" evidence="7">
    <location>
        <begin position="180"/>
        <end position="199"/>
    </location>
</feature>
<feature type="region of interest" description="Disordered" evidence="6">
    <location>
        <begin position="1"/>
        <end position="62"/>
    </location>
</feature>
<feature type="transmembrane region" description="Helical" evidence="7">
    <location>
        <begin position="95"/>
        <end position="112"/>
    </location>
</feature>